<reference evidence="2" key="1">
    <citation type="submission" date="2019-02" db="EMBL/GenBank/DDBJ databases">
        <authorList>
            <person name="Gruber-Vodicka R. H."/>
            <person name="Seah K. B. B."/>
        </authorList>
    </citation>
    <scope>NUCLEOTIDE SEQUENCE</scope>
    <source>
        <strain evidence="2">BECK_S127</strain>
    </source>
</reference>
<sequence length="324" mass="36921">MSSIKKLSFYLILYSLSALPLLVIFYFLFFTNFPQTLYTDSIRNIYFDCVDFVSDKTVYRLKPGECPLNNIEFDTFISSDDNGYRNAKESTANDIIVIGDSHAHGFGVNDKETFSSILSRELGVEVLNLGMGSYDTVRELEALKQFSSDERFVVIQYCDNDYGGNKFFLKNSGVDYSNHIRRGWVSMAKQYFERKSRGFLEILKGVPKAIILTSSNSNYYDMSARNIDDEASVFASVLANYSKVLENKTIIIFESSGWGKNHPKFSIVFSSAISKVILEADVRVLNSYDFLDRSKYYFLDGHLNFEGHEKIAAVLGNMIRVEAR</sequence>
<keyword evidence="1" id="KW-0812">Transmembrane</keyword>
<dbReference type="InterPro" id="IPR036514">
    <property type="entry name" value="SGNH_hydro_sf"/>
</dbReference>
<keyword evidence="2" id="KW-0378">Hydrolase</keyword>
<proteinExistence type="predicted"/>
<dbReference type="AlphaFoldDB" id="A0A451BMQ7"/>
<keyword evidence="1" id="KW-0472">Membrane</keyword>
<keyword evidence="1" id="KW-1133">Transmembrane helix</keyword>
<evidence type="ECO:0000256" key="1">
    <source>
        <dbReference type="SAM" id="Phobius"/>
    </source>
</evidence>
<dbReference type="SUPFAM" id="SSF52266">
    <property type="entry name" value="SGNH hydrolase"/>
    <property type="match status" value="1"/>
</dbReference>
<accession>A0A451BMQ7</accession>
<name>A0A451BMQ7_9GAMM</name>
<feature type="transmembrane region" description="Helical" evidence="1">
    <location>
        <begin position="7"/>
        <end position="29"/>
    </location>
</feature>
<protein>
    <submittedName>
        <fullName evidence="2">GDSL-like Lipase/Acylhydrolase family</fullName>
    </submittedName>
</protein>
<evidence type="ECO:0000313" key="2">
    <source>
        <dbReference type="EMBL" id="VFK79553.1"/>
    </source>
</evidence>
<dbReference type="Gene3D" id="3.40.50.1110">
    <property type="entry name" value="SGNH hydrolase"/>
    <property type="match status" value="1"/>
</dbReference>
<organism evidence="2">
    <name type="scientific">Candidatus Kentrum sp. SD</name>
    <dbReference type="NCBI Taxonomy" id="2126332"/>
    <lineage>
        <taxon>Bacteria</taxon>
        <taxon>Pseudomonadati</taxon>
        <taxon>Pseudomonadota</taxon>
        <taxon>Gammaproteobacteria</taxon>
        <taxon>Candidatus Kentrum</taxon>
    </lineage>
</organism>
<dbReference type="EMBL" id="CAADHB010000054">
    <property type="protein sequence ID" value="VFK79553.1"/>
    <property type="molecule type" value="Genomic_DNA"/>
</dbReference>
<gene>
    <name evidence="2" type="ORF">BECKSD772D_GA0070982_105410</name>
</gene>
<dbReference type="GO" id="GO:0016788">
    <property type="term" value="F:hydrolase activity, acting on ester bonds"/>
    <property type="evidence" value="ECO:0007669"/>
    <property type="project" value="UniProtKB-ARBA"/>
</dbReference>